<proteinExistence type="inferred from homology"/>
<dbReference type="InterPro" id="IPR002885">
    <property type="entry name" value="PPR_rpt"/>
</dbReference>
<dbReference type="FunFam" id="1.25.40.10:FF:000227">
    <property type="entry name" value="Pentatricopeptide repeat-containing protein At3g13880"/>
    <property type="match status" value="1"/>
</dbReference>
<evidence type="ECO:0000259" key="4">
    <source>
        <dbReference type="Pfam" id="PF14432"/>
    </source>
</evidence>
<dbReference type="FunFam" id="1.25.40.10:FF:000073">
    <property type="entry name" value="Pentatricopeptide repeat-containing protein chloroplastic"/>
    <property type="match status" value="2"/>
</dbReference>
<evidence type="ECO:0000256" key="2">
    <source>
        <dbReference type="ARBA" id="ARBA00022737"/>
    </source>
</evidence>
<evidence type="ECO:0000256" key="3">
    <source>
        <dbReference type="PROSITE-ProRule" id="PRU00708"/>
    </source>
</evidence>
<reference evidence="5" key="1">
    <citation type="submission" date="2023-05" db="EMBL/GenBank/DDBJ databases">
        <title>Nepenthes gracilis genome sequencing.</title>
        <authorList>
            <person name="Fukushima K."/>
        </authorList>
    </citation>
    <scope>NUCLEOTIDE SEQUENCE</scope>
    <source>
        <strain evidence="5">SING2019-196</strain>
    </source>
</reference>
<dbReference type="InterPro" id="IPR046960">
    <property type="entry name" value="PPR_At4g14850-like_plant"/>
</dbReference>
<dbReference type="GO" id="GO:0003723">
    <property type="term" value="F:RNA binding"/>
    <property type="evidence" value="ECO:0007669"/>
    <property type="project" value="InterPro"/>
</dbReference>
<feature type="repeat" description="PPR" evidence="3">
    <location>
        <begin position="80"/>
        <end position="114"/>
    </location>
</feature>
<dbReference type="PANTHER" id="PTHR47926:SF471">
    <property type="entry name" value="DYW DOMAIN-CONTAINING PROTEIN"/>
    <property type="match status" value="1"/>
</dbReference>
<dbReference type="InterPro" id="IPR011990">
    <property type="entry name" value="TPR-like_helical_dom_sf"/>
</dbReference>
<dbReference type="FunFam" id="1.25.40.10:FF:001093">
    <property type="entry name" value="Pentatricopeptide repeat-containing protein At2g34400"/>
    <property type="match status" value="1"/>
</dbReference>
<dbReference type="GO" id="GO:0008270">
    <property type="term" value="F:zinc ion binding"/>
    <property type="evidence" value="ECO:0007669"/>
    <property type="project" value="InterPro"/>
</dbReference>
<keyword evidence="2" id="KW-0677">Repeat</keyword>
<sequence>MIWGIIPRLSESHILREVCSKVVSICNAKSIKEGISVHSPIIKLGIQHDLFLNNNLLSIYGKCYGAEPARNVFDEMPSKDVVSWTCLLSTYVKNENPEEALELFKSMLISGLYPNEFTLSSVFRSCSDLGELDVGRSLHCYTIKSGFDPNPVLGSALVDLYSKCDNIFEAYKLFERMSNGDTISWTTMISSFTQAGKWSEALKLYVQMLETGVSPNEFTFAKLLTAASCVDLNYGKLVHAHLIVWGADLNLVLKTALVDMYAKCQRIVDALKVSNQTPESDVTLWTTIISVFAQNSQFNEAVAAFREMELSGFMPNNFTYSSILNASSSTLKLEFGKQIHSRVIMAGLNDDVSVGNALTNMYMKCSETVEDALLVFRGIASPNVISWTSLIAGLAEHGYGQKSFQAFAAMQFMGVKPNSVTLSSILVACATSKSLSQLTQIHGYIVKTKADNEIAVCNALVDAYAGLEEIEDAWRVVGIMSHRNVITYTSLATRINQMGQHEMALTVISKMCNDGVKMDGYSLAGFLSAAASLVTMETGKQLHSYSVKSGLGLWLSVSNGLVDLYGKCGSLNDLQKAFEEIKDPDVISCNGVIYGLAANGQVSSALSTFDDMRLAGVEPDAVTFLLLLYACSHGGLVDLGYEYFKSMRNSHNLVPLEDHYVCLVDLLGRSGRLAEAMDVINTMPFKANALIYKTLLSACKLHGDILLGEAMAQKGLELDPSDPALYVLLANLYVDCGRPDLCEKMRILMRDRSLRQTPGQSWMEIRNKVHLFNAGDRSHPQITEIHERITSLIIEFKKRGYLYQCNESTRYHSEKLALAFGLLNAPPKAPIRVIKNLRICRDCHEFFTTASQLVDRDIIVRDGNRFHSFKMGKCSCGGYW</sequence>
<evidence type="ECO:0000313" key="6">
    <source>
        <dbReference type="Proteomes" id="UP001279734"/>
    </source>
</evidence>
<dbReference type="Pfam" id="PF01535">
    <property type="entry name" value="PPR"/>
    <property type="match status" value="2"/>
</dbReference>
<name>A0AAD3T035_NEPGR</name>
<keyword evidence="6" id="KW-1185">Reference proteome</keyword>
<feature type="repeat" description="PPR" evidence="3">
    <location>
        <begin position="281"/>
        <end position="315"/>
    </location>
</feature>
<comment type="caution">
    <text evidence="5">The sequence shown here is derived from an EMBL/GenBank/DDBJ whole genome shotgun (WGS) entry which is preliminary data.</text>
</comment>
<feature type="repeat" description="PPR" evidence="3">
    <location>
        <begin position="383"/>
        <end position="417"/>
    </location>
</feature>
<dbReference type="NCBIfam" id="TIGR00756">
    <property type="entry name" value="PPR"/>
    <property type="match status" value="5"/>
</dbReference>
<evidence type="ECO:0000313" key="5">
    <source>
        <dbReference type="EMBL" id="GMH19637.1"/>
    </source>
</evidence>
<feature type="repeat" description="PPR" evidence="3">
    <location>
        <begin position="181"/>
        <end position="215"/>
    </location>
</feature>
<gene>
    <name evidence="5" type="ORF">Nepgr_021478</name>
</gene>
<dbReference type="Pfam" id="PF14432">
    <property type="entry name" value="DYW_deaminase"/>
    <property type="match status" value="1"/>
</dbReference>
<comment type="similarity">
    <text evidence="1">Belongs to the PPR family. PCMP-H subfamily.</text>
</comment>
<dbReference type="GO" id="GO:0009451">
    <property type="term" value="P:RNA modification"/>
    <property type="evidence" value="ECO:0007669"/>
    <property type="project" value="InterPro"/>
</dbReference>
<feature type="domain" description="DYW" evidence="4">
    <location>
        <begin position="811"/>
        <end position="880"/>
    </location>
</feature>
<dbReference type="AlphaFoldDB" id="A0AAD3T035"/>
<dbReference type="EMBL" id="BSYO01000021">
    <property type="protein sequence ID" value="GMH19637.1"/>
    <property type="molecule type" value="Genomic_DNA"/>
</dbReference>
<feature type="repeat" description="PPR" evidence="3">
    <location>
        <begin position="585"/>
        <end position="619"/>
    </location>
</feature>
<accession>A0AAD3T035</accession>
<evidence type="ECO:0000256" key="1">
    <source>
        <dbReference type="ARBA" id="ARBA00006643"/>
    </source>
</evidence>
<dbReference type="PANTHER" id="PTHR47926">
    <property type="entry name" value="PENTATRICOPEPTIDE REPEAT-CONTAINING PROTEIN"/>
    <property type="match status" value="1"/>
</dbReference>
<dbReference type="PROSITE" id="PS51375">
    <property type="entry name" value="PPR"/>
    <property type="match status" value="5"/>
</dbReference>
<dbReference type="Pfam" id="PF13041">
    <property type="entry name" value="PPR_2"/>
    <property type="match status" value="5"/>
</dbReference>
<dbReference type="FunFam" id="1.25.40.10:FF:001224">
    <property type="entry name" value="Pentatricopeptide repeat-containing protein chloroplastic"/>
    <property type="match status" value="1"/>
</dbReference>
<protein>
    <recommendedName>
        <fullName evidence="4">DYW domain-containing protein</fullName>
    </recommendedName>
</protein>
<dbReference type="FunFam" id="1.25.40.10:FF:000196">
    <property type="entry name" value="Pentatricopeptide repeat-containing protein At4g14850"/>
    <property type="match status" value="1"/>
</dbReference>
<dbReference type="Pfam" id="PF20431">
    <property type="entry name" value="E_motif"/>
    <property type="match status" value="1"/>
</dbReference>
<dbReference type="InterPro" id="IPR046848">
    <property type="entry name" value="E_motif"/>
</dbReference>
<organism evidence="5 6">
    <name type="scientific">Nepenthes gracilis</name>
    <name type="common">Slender pitcher plant</name>
    <dbReference type="NCBI Taxonomy" id="150966"/>
    <lineage>
        <taxon>Eukaryota</taxon>
        <taxon>Viridiplantae</taxon>
        <taxon>Streptophyta</taxon>
        <taxon>Embryophyta</taxon>
        <taxon>Tracheophyta</taxon>
        <taxon>Spermatophyta</taxon>
        <taxon>Magnoliopsida</taxon>
        <taxon>eudicotyledons</taxon>
        <taxon>Gunneridae</taxon>
        <taxon>Pentapetalae</taxon>
        <taxon>Caryophyllales</taxon>
        <taxon>Nepenthaceae</taxon>
        <taxon>Nepenthes</taxon>
    </lineage>
</organism>
<dbReference type="InterPro" id="IPR032867">
    <property type="entry name" value="DYW_dom"/>
</dbReference>
<dbReference type="Proteomes" id="UP001279734">
    <property type="component" value="Unassembled WGS sequence"/>
</dbReference>
<dbReference type="Gene3D" id="1.25.40.10">
    <property type="entry name" value="Tetratricopeptide repeat domain"/>
    <property type="match status" value="6"/>
</dbReference>